<gene>
    <name evidence="6" type="ORF">ACFQ11_29295</name>
</gene>
<feature type="compositionally biased region" description="Basic and acidic residues" evidence="3">
    <location>
        <begin position="557"/>
        <end position="570"/>
    </location>
</feature>
<reference evidence="7" key="1">
    <citation type="journal article" date="2019" name="Int. J. Syst. Evol. Microbiol.">
        <title>The Global Catalogue of Microorganisms (GCM) 10K type strain sequencing project: providing services to taxonomists for standard genome sequencing and annotation.</title>
        <authorList>
            <consortium name="The Broad Institute Genomics Platform"/>
            <consortium name="The Broad Institute Genome Sequencing Center for Infectious Disease"/>
            <person name="Wu L."/>
            <person name="Ma J."/>
        </authorList>
    </citation>
    <scope>NUCLEOTIDE SEQUENCE [LARGE SCALE GENOMIC DNA]</scope>
    <source>
        <strain evidence="7">JCM 31202</strain>
    </source>
</reference>
<organism evidence="6 7">
    <name type="scientific">Actinomadura sediminis</name>
    <dbReference type="NCBI Taxonomy" id="1038904"/>
    <lineage>
        <taxon>Bacteria</taxon>
        <taxon>Bacillati</taxon>
        <taxon>Actinomycetota</taxon>
        <taxon>Actinomycetes</taxon>
        <taxon>Streptosporangiales</taxon>
        <taxon>Thermomonosporaceae</taxon>
        <taxon>Actinomadura</taxon>
    </lineage>
</organism>
<dbReference type="InterPro" id="IPR045851">
    <property type="entry name" value="AMP-bd_C_sf"/>
</dbReference>
<dbReference type="Pfam" id="PF00501">
    <property type="entry name" value="AMP-binding"/>
    <property type="match status" value="1"/>
</dbReference>
<dbReference type="PANTHER" id="PTHR43201:SF5">
    <property type="entry name" value="MEDIUM-CHAIN ACYL-COA LIGASE ACSF2, MITOCHONDRIAL"/>
    <property type="match status" value="1"/>
</dbReference>
<dbReference type="InterPro" id="IPR025110">
    <property type="entry name" value="AMP-bd_C"/>
</dbReference>
<dbReference type="InterPro" id="IPR020845">
    <property type="entry name" value="AMP-binding_CS"/>
</dbReference>
<name>A0ABW3EWA4_9ACTN</name>
<evidence type="ECO:0000259" key="4">
    <source>
        <dbReference type="Pfam" id="PF00501"/>
    </source>
</evidence>
<comment type="similarity">
    <text evidence="1">Belongs to the ATP-dependent AMP-binding enzyme family.</text>
</comment>
<dbReference type="Pfam" id="PF13193">
    <property type="entry name" value="AMP-binding_C"/>
    <property type="match status" value="1"/>
</dbReference>
<dbReference type="SUPFAM" id="SSF56801">
    <property type="entry name" value="Acetyl-CoA synthetase-like"/>
    <property type="match status" value="1"/>
</dbReference>
<evidence type="ECO:0000256" key="2">
    <source>
        <dbReference type="ARBA" id="ARBA00022598"/>
    </source>
</evidence>
<dbReference type="EMBL" id="JBHTJA010000088">
    <property type="protein sequence ID" value="MFD0904511.1"/>
    <property type="molecule type" value="Genomic_DNA"/>
</dbReference>
<feature type="domain" description="AMP-dependent synthetase/ligase" evidence="4">
    <location>
        <begin position="41"/>
        <end position="408"/>
    </location>
</feature>
<sequence>MTASEARPAMAGTVPWPDDVARRYVAAGLWTGEAVGTRLRAAADAGTGETALVDGAVRLSHGELWARADGAAERLARLGLRPGDRILLQLPNRWEFVVLLLACLRLGVPPVMALPPHRGRELAHLAARSGARAIAVPDALDGHDHQETAHRLGLEHVLVAGRGIRPGGHDLAALCRPAGDPEAARRRLDASAPDGRAVAVFLLSGGTTGLPKLIPRTHDDWLCGMRHGVEVCRFDEGTVYLAVLPAAHNYTLAGPGLLGALLAGGRAVLASSPDPARALPLIEREGVTVTSVVPAVAQRWIEYRRARPGGGPTSLRTLQVGGARLSEHVARQVRPVLGCAVQQGYGMAEGLICFTRPDDPEDVACTTQGRPICPADELLVVDERGRPVPPGEPGVLLTRGPYTLRGYYRAEEHNARAFTPDGWYRTGDVVRRRPDGNLVVEGREKDMINRAGEKISAEEVEDLARLADGVREAAAVAMPDPVLGERVCLYVVPEAGAAPSLRDVVAAMERAEAARLAFPERLVLVGALPVTDIGKVDKAALRADIARRIAGEPGRQAPDDRGDDRGDGRGVRAPRPA</sequence>
<feature type="domain" description="AMP-binding enzyme C-terminal" evidence="5">
    <location>
        <begin position="459"/>
        <end position="535"/>
    </location>
</feature>
<dbReference type="Gene3D" id="3.40.50.980">
    <property type="match status" value="2"/>
</dbReference>
<keyword evidence="2" id="KW-0436">Ligase</keyword>
<feature type="region of interest" description="Disordered" evidence="3">
    <location>
        <begin position="547"/>
        <end position="577"/>
    </location>
</feature>
<dbReference type="PROSITE" id="PS00455">
    <property type="entry name" value="AMP_BINDING"/>
    <property type="match status" value="1"/>
</dbReference>
<protein>
    <submittedName>
        <fullName evidence="6">(2,3-dihydroxybenzoyl)adenylate synthase</fullName>
    </submittedName>
</protein>
<dbReference type="Gene3D" id="2.30.38.10">
    <property type="entry name" value="Luciferase, Domain 3"/>
    <property type="match status" value="1"/>
</dbReference>
<dbReference type="RefSeq" id="WP_378304444.1">
    <property type="nucleotide sequence ID" value="NZ_JBHTJA010000088.1"/>
</dbReference>
<comment type="caution">
    <text evidence="6">The sequence shown here is derived from an EMBL/GenBank/DDBJ whole genome shotgun (WGS) entry which is preliminary data.</text>
</comment>
<dbReference type="Proteomes" id="UP001596972">
    <property type="component" value="Unassembled WGS sequence"/>
</dbReference>
<proteinExistence type="inferred from homology"/>
<keyword evidence="7" id="KW-1185">Reference proteome</keyword>
<evidence type="ECO:0000313" key="6">
    <source>
        <dbReference type="EMBL" id="MFD0904511.1"/>
    </source>
</evidence>
<evidence type="ECO:0000256" key="1">
    <source>
        <dbReference type="ARBA" id="ARBA00006432"/>
    </source>
</evidence>
<accession>A0ABW3EWA4</accession>
<evidence type="ECO:0000259" key="5">
    <source>
        <dbReference type="Pfam" id="PF13193"/>
    </source>
</evidence>
<dbReference type="InterPro" id="IPR000873">
    <property type="entry name" value="AMP-dep_synth/lig_dom"/>
</dbReference>
<evidence type="ECO:0000256" key="3">
    <source>
        <dbReference type="SAM" id="MobiDB-lite"/>
    </source>
</evidence>
<dbReference type="PANTHER" id="PTHR43201">
    <property type="entry name" value="ACYL-COA SYNTHETASE"/>
    <property type="match status" value="1"/>
</dbReference>
<dbReference type="Gene3D" id="3.30.300.30">
    <property type="match status" value="1"/>
</dbReference>
<evidence type="ECO:0000313" key="7">
    <source>
        <dbReference type="Proteomes" id="UP001596972"/>
    </source>
</evidence>